<proteinExistence type="predicted"/>
<sequence length="168" mass="18326">MFSSLTDIGFSLLVTFDLPALFVLFILKGAIIGKPFPTSVFLPGYIAVSPSGESIWLVILVASVGYVGGQLLIYWLAATRGVDVIHAIPRVSISEEKLEQANDVFKRYSGAGIFVTNLLPYVGSFVMIPAGIARYSIRRATVYAFTSTLLNYVVVVWIVLESAEFLLP</sequence>
<keyword evidence="3 6" id="KW-0812">Transmembrane</keyword>
<organism evidence="8 9">
    <name type="scientific">Natronolimnobius baerhuensis</name>
    <dbReference type="NCBI Taxonomy" id="253108"/>
    <lineage>
        <taxon>Archaea</taxon>
        <taxon>Methanobacteriati</taxon>
        <taxon>Methanobacteriota</taxon>
        <taxon>Stenosarchaea group</taxon>
        <taxon>Halobacteria</taxon>
        <taxon>Halobacteriales</taxon>
        <taxon>Natrialbaceae</taxon>
        <taxon>Natronolimnobius</taxon>
    </lineage>
</organism>
<dbReference type="InterPro" id="IPR032816">
    <property type="entry name" value="VTT_dom"/>
</dbReference>
<accession>A0A202E9V2</accession>
<dbReference type="PANTHER" id="PTHR42709:SF6">
    <property type="entry name" value="UNDECAPRENYL PHOSPHATE TRANSPORTER A"/>
    <property type="match status" value="1"/>
</dbReference>
<evidence type="ECO:0000256" key="2">
    <source>
        <dbReference type="ARBA" id="ARBA00022475"/>
    </source>
</evidence>
<evidence type="ECO:0000313" key="8">
    <source>
        <dbReference type="EMBL" id="OVE85046.1"/>
    </source>
</evidence>
<comment type="caution">
    <text evidence="8">The sequence shown here is derived from an EMBL/GenBank/DDBJ whole genome shotgun (WGS) entry which is preliminary data.</text>
</comment>
<protein>
    <submittedName>
        <fullName evidence="8">Membrane-associated protein</fullName>
    </submittedName>
</protein>
<dbReference type="PANTHER" id="PTHR42709">
    <property type="entry name" value="ALKALINE PHOSPHATASE LIKE PROTEIN"/>
    <property type="match status" value="1"/>
</dbReference>
<dbReference type="Pfam" id="PF09335">
    <property type="entry name" value="VTT_dom"/>
    <property type="match status" value="1"/>
</dbReference>
<keyword evidence="9" id="KW-1185">Reference proteome</keyword>
<feature type="domain" description="VTT" evidence="7">
    <location>
        <begin position="47"/>
        <end position="158"/>
    </location>
</feature>
<dbReference type="Proteomes" id="UP000196084">
    <property type="component" value="Unassembled WGS sequence"/>
</dbReference>
<name>A0A202E9V2_9EURY</name>
<reference evidence="8 9" key="1">
    <citation type="submission" date="2017-02" db="EMBL/GenBank/DDBJ databases">
        <title>Natronthermophilus aegyptiacus gen. nov.,sp. nov., an aerobic, extremely halophilic alkalithermophilic archaeon isolated from the athalassohaline Wadi An Natrun, Egypt.</title>
        <authorList>
            <person name="Zhao B."/>
        </authorList>
    </citation>
    <scope>NUCLEOTIDE SEQUENCE [LARGE SCALE GENOMIC DNA]</scope>
    <source>
        <strain evidence="8 9">CGMCC 1.3597</strain>
    </source>
</reference>
<dbReference type="AlphaFoldDB" id="A0A202E9V2"/>
<feature type="transmembrane region" description="Helical" evidence="6">
    <location>
        <begin position="54"/>
        <end position="77"/>
    </location>
</feature>
<evidence type="ECO:0000313" key="9">
    <source>
        <dbReference type="Proteomes" id="UP000196084"/>
    </source>
</evidence>
<keyword evidence="5 6" id="KW-0472">Membrane</keyword>
<keyword evidence="2" id="KW-1003">Cell membrane</keyword>
<dbReference type="OrthoDB" id="204088at2157"/>
<gene>
    <name evidence="8" type="ORF">B2G88_11890</name>
</gene>
<feature type="transmembrane region" description="Helical" evidence="6">
    <location>
        <begin position="140"/>
        <end position="160"/>
    </location>
</feature>
<feature type="transmembrane region" description="Helical" evidence="6">
    <location>
        <begin position="12"/>
        <end position="33"/>
    </location>
</feature>
<evidence type="ECO:0000259" key="7">
    <source>
        <dbReference type="Pfam" id="PF09335"/>
    </source>
</evidence>
<dbReference type="GO" id="GO:0005886">
    <property type="term" value="C:plasma membrane"/>
    <property type="evidence" value="ECO:0007669"/>
    <property type="project" value="UniProtKB-SubCell"/>
</dbReference>
<dbReference type="RefSeq" id="WP_087714856.1">
    <property type="nucleotide sequence ID" value="NZ_MWPH01000002.1"/>
</dbReference>
<comment type="subcellular location">
    <subcellularLocation>
        <location evidence="1">Cell membrane</location>
        <topology evidence="1">Multi-pass membrane protein</topology>
    </subcellularLocation>
</comment>
<feature type="transmembrane region" description="Helical" evidence="6">
    <location>
        <begin position="108"/>
        <end position="128"/>
    </location>
</feature>
<evidence type="ECO:0000256" key="4">
    <source>
        <dbReference type="ARBA" id="ARBA00022989"/>
    </source>
</evidence>
<evidence type="ECO:0000256" key="6">
    <source>
        <dbReference type="SAM" id="Phobius"/>
    </source>
</evidence>
<keyword evidence="4 6" id="KW-1133">Transmembrane helix</keyword>
<dbReference type="EMBL" id="MWPH01000002">
    <property type="protein sequence ID" value="OVE85046.1"/>
    <property type="molecule type" value="Genomic_DNA"/>
</dbReference>
<dbReference type="InterPro" id="IPR051311">
    <property type="entry name" value="DedA_domain"/>
</dbReference>
<evidence type="ECO:0000256" key="5">
    <source>
        <dbReference type="ARBA" id="ARBA00023136"/>
    </source>
</evidence>
<evidence type="ECO:0000256" key="1">
    <source>
        <dbReference type="ARBA" id="ARBA00004651"/>
    </source>
</evidence>
<evidence type="ECO:0000256" key="3">
    <source>
        <dbReference type="ARBA" id="ARBA00022692"/>
    </source>
</evidence>